<keyword evidence="1" id="KW-0812">Transmembrane</keyword>
<dbReference type="InterPro" id="IPR014878">
    <property type="entry name" value="THAP4-like_heme-bd"/>
</dbReference>
<evidence type="ECO:0000256" key="1">
    <source>
        <dbReference type="SAM" id="Phobius"/>
    </source>
</evidence>
<keyword evidence="1" id="KW-1133">Transmembrane helix</keyword>
<evidence type="ECO:0000259" key="2">
    <source>
        <dbReference type="Pfam" id="PF08768"/>
    </source>
</evidence>
<proteinExistence type="predicted"/>
<dbReference type="SUPFAM" id="SSF50814">
    <property type="entry name" value="Lipocalins"/>
    <property type="match status" value="1"/>
</dbReference>
<dbReference type="InterPro" id="IPR045165">
    <property type="entry name" value="Nitrobindin"/>
</dbReference>
<dbReference type="OrthoDB" id="58529at2759"/>
<accession>A0A0V1A115</accession>
<evidence type="ECO:0000313" key="3">
    <source>
        <dbReference type="EMBL" id="KRY18559.1"/>
    </source>
</evidence>
<dbReference type="AlphaFoldDB" id="A0A0V1A115"/>
<feature type="domain" description="THAP4-like heme-binding" evidence="2">
    <location>
        <begin position="35"/>
        <end position="183"/>
    </location>
</feature>
<sequence>LVRNLKMKTFNFAELFLLINILIINFVSAAKKDPLEKLNWIKGIWRAEYSGKVFWPTIPTMTFGEELVIQDAPVSKASGIRFFNFSARAWSHTTRDHLHDEWGFLTVDPTGKAVLMTTGNNGFSTYEEGYFTDKQLNLVLKEIGRVSFSRDLPVKELERTFTLKKPKQLEQRQRMRTATHPSHGLLDHAIVIYEKIE</sequence>
<feature type="non-terminal residue" evidence="3">
    <location>
        <position position="1"/>
    </location>
</feature>
<protein>
    <recommendedName>
        <fullName evidence="2">THAP4-like heme-binding domain-containing protein</fullName>
    </recommendedName>
</protein>
<keyword evidence="4" id="KW-1185">Reference proteome</keyword>
<comment type="caution">
    <text evidence="3">The sequence shown here is derived from an EMBL/GenBank/DDBJ whole genome shotgun (WGS) entry which is preliminary data.</text>
</comment>
<dbReference type="Proteomes" id="UP000054783">
    <property type="component" value="Unassembled WGS sequence"/>
</dbReference>
<dbReference type="CDD" id="cd07828">
    <property type="entry name" value="lipocalin_heme-bd-THAP4-like"/>
    <property type="match status" value="1"/>
</dbReference>
<name>A0A0V1A115_9BILA</name>
<dbReference type="Pfam" id="PF08768">
    <property type="entry name" value="THAP4_heme-bd"/>
    <property type="match status" value="1"/>
</dbReference>
<dbReference type="Gene3D" id="2.40.128.20">
    <property type="match status" value="1"/>
</dbReference>
<dbReference type="PANTHER" id="PTHR15854:SF16">
    <property type="entry name" value="THAP4-LIKE HEME-BINDING BETA-BARREL DOMAIN-CONTAINING PROTEIN"/>
    <property type="match status" value="1"/>
</dbReference>
<reference evidence="3 4" key="1">
    <citation type="submission" date="2015-01" db="EMBL/GenBank/DDBJ databases">
        <title>Evolution of Trichinella species and genotypes.</title>
        <authorList>
            <person name="Korhonen P.K."/>
            <person name="Edoardo P."/>
            <person name="Giuseppe L.R."/>
            <person name="Gasser R.B."/>
        </authorList>
    </citation>
    <scope>NUCLEOTIDE SEQUENCE [LARGE SCALE GENOMIC DNA]</scope>
    <source>
        <strain evidence="3">ISS2496</strain>
    </source>
</reference>
<keyword evidence="1" id="KW-0472">Membrane</keyword>
<dbReference type="InterPro" id="IPR012674">
    <property type="entry name" value="Calycin"/>
</dbReference>
<gene>
    <name evidence="3" type="primary">C28H8.5</name>
    <name evidence="3" type="ORF">T12_3958</name>
</gene>
<dbReference type="EMBL" id="JYDQ01000045">
    <property type="protein sequence ID" value="KRY18559.1"/>
    <property type="molecule type" value="Genomic_DNA"/>
</dbReference>
<feature type="transmembrane region" description="Helical" evidence="1">
    <location>
        <begin position="12"/>
        <end position="30"/>
    </location>
</feature>
<organism evidence="3 4">
    <name type="scientific">Trichinella patagoniensis</name>
    <dbReference type="NCBI Taxonomy" id="990121"/>
    <lineage>
        <taxon>Eukaryota</taxon>
        <taxon>Metazoa</taxon>
        <taxon>Ecdysozoa</taxon>
        <taxon>Nematoda</taxon>
        <taxon>Enoplea</taxon>
        <taxon>Dorylaimia</taxon>
        <taxon>Trichinellida</taxon>
        <taxon>Trichinellidae</taxon>
        <taxon>Trichinella</taxon>
    </lineage>
</organism>
<evidence type="ECO:0000313" key="4">
    <source>
        <dbReference type="Proteomes" id="UP000054783"/>
    </source>
</evidence>
<dbReference type="PANTHER" id="PTHR15854">
    <property type="entry name" value="THAP4 PROTEIN"/>
    <property type="match status" value="1"/>
</dbReference>